<evidence type="ECO:0000256" key="1">
    <source>
        <dbReference type="ARBA" id="ARBA00022490"/>
    </source>
</evidence>
<evidence type="ECO:0000256" key="4">
    <source>
        <dbReference type="ARBA" id="ARBA00022679"/>
    </source>
</evidence>
<evidence type="ECO:0000256" key="8">
    <source>
        <dbReference type="ARBA" id="ARBA00023002"/>
    </source>
</evidence>
<evidence type="ECO:0000313" key="13">
    <source>
        <dbReference type="EMBL" id="MEX6633444.1"/>
    </source>
</evidence>
<proteinExistence type="inferred from homology"/>
<comment type="caution">
    <text evidence="13">The sequence shown here is derived from an EMBL/GenBank/DDBJ whole genome shotgun (WGS) entry which is preliminary data.</text>
</comment>
<dbReference type="NCBIfam" id="NF033855">
    <property type="entry name" value="tRNA_MNMC2"/>
    <property type="match status" value="1"/>
</dbReference>
<dbReference type="EC" id="1.5.-.-" evidence="10"/>
<evidence type="ECO:0000259" key="11">
    <source>
        <dbReference type="Pfam" id="PF01266"/>
    </source>
</evidence>
<keyword evidence="8 10" id="KW-0560">Oxidoreductase</keyword>
<evidence type="ECO:0000256" key="7">
    <source>
        <dbReference type="ARBA" id="ARBA00022827"/>
    </source>
</evidence>
<dbReference type="InterPro" id="IPR023032">
    <property type="entry name" value="tRNA_MAMT_biosynth_bifunc_MnmC"/>
</dbReference>
<dbReference type="InterPro" id="IPR008471">
    <property type="entry name" value="MnmC-like_methylTransf"/>
</dbReference>
<keyword evidence="4 10" id="KW-0808">Transferase</keyword>
<keyword evidence="7 10" id="KW-0274">FAD</keyword>
<dbReference type="NCBIfam" id="TIGR03197">
    <property type="entry name" value="MnmC_Cterm"/>
    <property type="match status" value="1"/>
</dbReference>
<dbReference type="InterPro" id="IPR006076">
    <property type="entry name" value="FAD-dep_OxRdtase"/>
</dbReference>
<comment type="subcellular location">
    <subcellularLocation>
        <location evidence="10">Cytoplasm</location>
    </subcellularLocation>
</comment>
<organism evidence="13 14">
    <name type="scientific">Hyphococcus lacteus</name>
    <dbReference type="NCBI Taxonomy" id="3143536"/>
    <lineage>
        <taxon>Bacteria</taxon>
        <taxon>Pseudomonadati</taxon>
        <taxon>Pseudomonadota</taxon>
        <taxon>Alphaproteobacteria</taxon>
        <taxon>Parvularculales</taxon>
        <taxon>Parvularculaceae</taxon>
        <taxon>Hyphococcus</taxon>
    </lineage>
</organism>
<dbReference type="EMBL" id="JBEHZE010000001">
    <property type="protein sequence ID" value="MEX6633444.1"/>
    <property type="molecule type" value="Genomic_DNA"/>
</dbReference>
<dbReference type="Gene3D" id="3.40.50.150">
    <property type="entry name" value="Vaccinia Virus protein VP39"/>
    <property type="match status" value="1"/>
</dbReference>
<feature type="region of interest" description="tRNA (mnm(5)s(2)U34)-methyltransferase" evidence="10">
    <location>
        <begin position="1"/>
        <end position="249"/>
    </location>
</feature>
<dbReference type="SUPFAM" id="SSF51905">
    <property type="entry name" value="FAD/NAD(P)-binding domain"/>
    <property type="match status" value="1"/>
</dbReference>
<dbReference type="Proteomes" id="UP001560685">
    <property type="component" value="Unassembled WGS sequence"/>
</dbReference>
<evidence type="ECO:0000256" key="2">
    <source>
        <dbReference type="ARBA" id="ARBA00022603"/>
    </source>
</evidence>
<dbReference type="Gene3D" id="3.50.50.60">
    <property type="entry name" value="FAD/NAD(P)-binding domain"/>
    <property type="match status" value="1"/>
</dbReference>
<keyword evidence="14" id="KW-1185">Reference proteome</keyword>
<feature type="domain" description="MnmC-like methyltransferase" evidence="12">
    <location>
        <begin position="128"/>
        <end position="248"/>
    </location>
</feature>
<accession>A0ABV3Z3R7</accession>
<dbReference type="Pfam" id="PF01266">
    <property type="entry name" value="DAO"/>
    <property type="match status" value="1"/>
</dbReference>
<name>A0ABV3Z3R7_9PROT</name>
<keyword evidence="9 10" id="KW-0511">Multifunctional enzyme</keyword>
<dbReference type="InterPro" id="IPR029063">
    <property type="entry name" value="SAM-dependent_MTases_sf"/>
</dbReference>
<dbReference type="InterPro" id="IPR017610">
    <property type="entry name" value="tRNA_S-uridine_synth_MnmC_C"/>
</dbReference>
<keyword evidence="1 10" id="KW-0963">Cytoplasm</keyword>
<evidence type="ECO:0000256" key="5">
    <source>
        <dbReference type="ARBA" id="ARBA00022691"/>
    </source>
</evidence>
<dbReference type="InterPro" id="IPR036188">
    <property type="entry name" value="FAD/NAD-bd_sf"/>
</dbReference>
<comment type="catalytic activity">
    <reaction evidence="10">
        <text>5-aminomethyl-2-thiouridine(34) in tRNA + S-adenosyl-L-methionine = 5-methylaminomethyl-2-thiouridine(34) in tRNA + S-adenosyl-L-homocysteine + H(+)</text>
        <dbReference type="Rhea" id="RHEA:19569"/>
        <dbReference type="Rhea" id="RHEA-COMP:10195"/>
        <dbReference type="Rhea" id="RHEA-COMP:10197"/>
        <dbReference type="ChEBI" id="CHEBI:15378"/>
        <dbReference type="ChEBI" id="CHEBI:57856"/>
        <dbReference type="ChEBI" id="CHEBI:59789"/>
        <dbReference type="ChEBI" id="CHEBI:74454"/>
        <dbReference type="ChEBI" id="CHEBI:74455"/>
        <dbReference type="EC" id="2.1.1.61"/>
    </reaction>
</comment>
<dbReference type="InterPro" id="IPR047785">
    <property type="entry name" value="tRNA_MNMC2"/>
</dbReference>
<dbReference type="RefSeq" id="WP_369313405.1">
    <property type="nucleotide sequence ID" value="NZ_JBEHZE010000001.1"/>
</dbReference>
<dbReference type="HAMAP" id="MF_01102">
    <property type="entry name" value="MnmC"/>
    <property type="match status" value="1"/>
</dbReference>
<evidence type="ECO:0000256" key="6">
    <source>
        <dbReference type="ARBA" id="ARBA00022694"/>
    </source>
</evidence>
<keyword evidence="5 10" id="KW-0949">S-adenosyl-L-methionine</keyword>
<feature type="domain" description="FAD dependent oxidoreductase" evidence="11">
    <location>
        <begin position="273"/>
        <end position="610"/>
    </location>
</feature>
<dbReference type="Pfam" id="PF05430">
    <property type="entry name" value="Methyltransf_30"/>
    <property type="match status" value="1"/>
</dbReference>
<comment type="similarity">
    <text evidence="10">In the N-terminal section; belongs to the methyltransferase superfamily. tRNA (mnm(5)s(2)U34)-methyltransferase family.</text>
</comment>
<reference evidence="13 14" key="1">
    <citation type="submission" date="2024-05" db="EMBL/GenBank/DDBJ databases">
        <title>Three bacterial strains, DH-69, EH-24, and ECK-19 isolated from coastal sediments.</title>
        <authorList>
            <person name="Ye Y.-Q."/>
            <person name="Du Z.-J."/>
        </authorList>
    </citation>
    <scope>NUCLEOTIDE SEQUENCE [LARGE SCALE GENOMIC DNA]</scope>
    <source>
        <strain evidence="13 14">ECK-19</strain>
    </source>
</reference>
<evidence type="ECO:0000256" key="9">
    <source>
        <dbReference type="ARBA" id="ARBA00023268"/>
    </source>
</evidence>
<evidence type="ECO:0000313" key="14">
    <source>
        <dbReference type="Proteomes" id="UP001560685"/>
    </source>
</evidence>
<comment type="cofactor">
    <cofactor evidence="10">
        <name>FAD</name>
        <dbReference type="ChEBI" id="CHEBI:57692"/>
    </cofactor>
</comment>
<comment type="function">
    <text evidence="10">Catalyzes the last two steps in the biosynthesis of 5-methylaminomethyl-2-thiouridine (mnm(5)s(2)U) at the wobble position (U34) in tRNA. Catalyzes the FAD-dependent demodification of cmnm(5)s(2)U34 to nm(5)s(2)U34, followed by the transfer of a methyl group from S-adenosyl-L-methionine to nm(5)s(2)U34, to form mnm(5)s(2)U34.</text>
</comment>
<keyword evidence="2 10" id="KW-0489">Methyltransferase</keyword>
<dbReference type="PANTHER" id="PTHR13847">
    <property type="entry name" value="SARCOSINE DEHYDROGENASE-RELATED"/>
    <property type="match status" value="1"/>
</dbReference>
<feature type="region of interest" description="FAD-dependent cmnm(5)s(2)U34 oxidoreductase" evidence="10">
    <location>
        <begin position="276"/>
        <end position="648"/>
    </location>
</feature>
<keyword evidence="3 10" id="KW-0285">Flavoprotein</keyword>
<dbReference type="EC" id="2.1.1.61" evidence="10"/>
<dbReference type="NCBIfam" id="NF002481">
    <property type="entry name" value="PRK01747.1-2"/>
    <property type="match status" value="1"/>
</dbReference>
<dbReference type="PANTHER" id="PTHR13847:SF283">
    <property type="entry name" value="TRNA 5-METHYLAMINOMETHYL-2-THIOURIDINE BIOSYNTHESIS BIFUNCTIONAL PROTEIN MNMC"/>
    <property type="match status" value="1"/>
</dbReference>
<keyword evidence="6 10" id="KW-0819">tRNA processing</keyword>
<gene>
    <name evidence="10 13" type="primary">mnmC</name>
    <name evidence="13" type="ORF">ABFZ84_07765</name>
</gene>
<evidence type="ECO:0000256" key="10">
    <source>
        <dbReference type="HAMAP-Rule" id="MF_01102"/>
    </source>
</evidence>
<sequence length="648" mass="70150">MSGERTTIVIDHAVVEWGASAELAPHSSMDTTLSPRSPIFDDVYFSGDGPAETDFVFLRGNNLPERFEHAERFHIGELGFGTGLNFLVTWDRWLKTKKPTGAKLHFMSVEGFPLSPDDLEKAHKAWPELSELTLALRQQLPPALPGYHQLSFGDDVTLTLFYGNGLDGLRRASGQIDAWFLDGFAPSKNPDMWSEEIFTELARLSAKGASFATFTVAGMVRRNLESAGFAWKKIPGHGRKKHMLVGTLTNHEPSPQRASWYTPASPLKSGANVAIIGGGIAGASLAYELRRTGFSPTVFESVSPANGASGNIAGLIMPRLDVGDFPAGRFHISAYVHTLRLLDGLSYPTLFMPCGAKLYAATEREAERHQKLVDQKILPEGWIEQHADGLYFPQAGVVTPPHFVSCLLGDTPVVNERVTRLDHSADGWSLETDQNAHRYDAVIIANGLDALRFTQIRGLPLTGSAGQIEHFTSGPMPNHIHVTGPYAAPSPGGGLVIGATYEPIALGAQPISTNDNTQANIESVGHYLPHLVRDLGDAKSRASVRCTTPDQLPVAGPLPDWGFYAGAYDGLRHGRRENLPAGSMLPNLFVLTALGSRGLVTAPYVAAMMVAEMANSPAPADHEIYEAIHPARFFIRDLKRGSGRTAAS</sequence>
<dbReference type="Gene3D" id="3.30.9.10">
    <property type="entry name" value="D-Amino Acid Oxidase, subunit A, domain 2"/>
    <property type="match status" value="1"/>
</dbReference>
<comment type="similarity">
    <text evidence="10">In the C-terminal section; belongs to the DAO family.</text>
</comment>
<evidence type="ECO:0000259" key="12">
    <source>
        <dbReference type="Pfam" id="PF05430"/>
    </source>
</evidence>
<evidence type="ECO:0000256" key="3">
    <source>
        <dbReference type="ARBA" id="ARBA00022630"/>
    </source>
</evidence>
<protein>
    <recommendedName>
        <fullName evidence="10">tRNA 5-methylaminomethyl-2-thiouridine biosynthesis bifunctional protein MnmC</fullName>
        <shortName evidence="10">tRNA mnm(5)s(2)U biosynthesis bifunctional protein</shortName>
    </recommendedName>
    <domain>
        <recommendedName>
            <fullName evidence="10">tRNA (mnm(5)s(2)U34)-methyltransferase</fullName>
            <ecNumber evidence="10">2.1.1.61</ecNumber>
        </recommendedName>
    </domain>
    <domain>
        <recommendedName>
            <fullName evidence="10">FAD-dependent cmnm(5)s(2)U34 oxidoreductase</fullName>
            <ecNumber evidence="10">1.5.-.-</ecNumber>
        </recommendedName>
    </domain>
</protein>